<feature type="region of interest" description="Disordered" evidence="1">
    <location>
        <begin position="1"/>
        <end position="99"/>
    </location>
</feature>
<protein>
    <recommendedName>
        <fullName evidence="2">Rho termination factor-like N-terminal domain-containing protein</fullName>
    </recommendedName>
</protein>
<gene>
    <name evidence="3" type="ORF">GmarT_49640</name>
</gene>
<proteinExistence type="predicted"/>
<evidence type="ECO:0000313" key="4">
    <source>
        <dbReference type="Proteomes" id="UP000322887"/>
    </source>
</evidence>
<dbReference type="EMBL" id="CP042910">
    <property type="protein sequence ID" value="QEG19067.1"/>
    <property type="molecule type" value="Genomic_DNA"/>
</dbReference>
<feature type="compositionally biased region" description="Polar residues" evidence="1">
    <location>
        <begin position="47"/>
        <end position="61"/>
    </location>
</feature>
<dbReference type="InterPro" id="IPR036269">
    <property type="entry name" value="Rho_N_sf"/>
</dbReference>
<dbReference type="Pfam" id="PF07498">
    <property type="entry name" value="Rho_N"/>
    <property type="match status" value="1"/>
</dbReference>
<organism evidence="3 4">
    <name type="scientific">Gimesia maris</name>
    <dbReference type="NCBI Taxonomy" id="122"/>
    <lineage>
        <taxon>Bacteria</taxon>
        <taxon>Pseudomonadati</taxon>
        <taxon>Planctomycetota</taxon>
        <taxon>Planctomycetia</taxon>
        <taxon>Planctomycetales</taxon>
        <taxon>Planctomycetaceae</taxon>
        <taxon>Gimesia</taxon>
    </lineage>
</organism>
<name>A0ABX5YU10_9PLAN</name>
<evidence type="ECO:0000313" key="3">
    <source>
        <dbReference type="EMBL" id="QEG19067.1"/>
    </source>
</evidence>
<dbReference type="RefSeq" id="WP_002649294.1">
    <property type="nucleotide sequence ID" value="NZ_CP036341.1"/>
</dbReference>
<accession>A0ABX5YU10</accession>
<feature type="compositionally biased region" description="Basic and acidic residues" evidence="1">
    <location>
        <begin position="87"/>
        <end position="99"/>
    </location>
</feature>
<dbReference type="InterPro" id="IPR011112">
    <property type="entry name" value="Rho-like_N"/>
</dbReference>
<dbReference type="Proteomes" id="UP000322887">
    <property type="component" value="Chromosome"/>
</dbReference>
<reference evidence="3 4" key="1">
    <citation type="submission" date="2019-08" db="EMBL/GenBank/DDBJ databases">
        <title>Deep-cultivation of Planctomycetes and their phenomic and genomic characterization uncovers novel biology.</title>
        <authorList>
            <person name="Wiegand S."/>
            <person name="Jogler M."/>
            <person name="Boedeker C."/>
            <person name="Pinto D."/>
            <person name="Vollmers J."/>
            <person name="Rivas-Marin E."/>
            <person name="Kohn T."/>
            <person name="Peeters S.H."/>
            <person name="Heuer A."/>
            <person name="Rast P."/>
            <person name="Oberbeckmann S."/>
            <person name="Bunk B."/>
            <person name="Jeske O."/>
            <person name="Meyerdierks A."/>
            <person name="Storesund J.E."/>
            <person name="Kallscheuer N."/>
            <person name="Luecker S."/>
            <person name="Lage O.M."/>
            <person name="Pohl T."/>
            <person name="Merkel B.J."/>
            <person name="Hornburger P."/>
            <person name="Mueller R.-W."/>
            <person name="Bruemmer F."/>
            <person name="Labrenz M."/>
            <person name="Spormann A.M."/>
            <person name="Op den Camp H."/>
            <person name="Overmann J."/>
            <person name="Amann R."/>
            <person name="Jetten M.S.M."/>
            <person name="Mascher T."/>
            <person name="Medema M.H."/>
            <person name="Devos D.P."/>
            <person name="Kaster A.-K."/>
            <person name="Ovreas L."/>
            <person name="Rohde M."/>
            <person name="Galperin M.Y."/>
            <person name="Jogler C."/>
        </authorList>
    </citation>
    <scope>NUCLEOTIDE SEQUENCE [LARGE SCALE GENOMIC DNA]</scope>
    <source>
        <strain evidence="3 4">DSM 8797</strain>
    </source>
</reference>
<keyword evidence="4" id="KW-1185">Reference proteome</keyword>
<dbReference type="GeneID" id="98649406"/>
<sequence>MPTAWNEKDERQYQHIKESALDRGRSEDKAEEIAARTVNKQRRQAGKTPNQTTQGTGNPNSRLEDRTVDELQNLAAENNIQGRSKMKKAELIDALRDKQ</sequence>
<feature type="compositionally biased region" description="Basic and acidic residues" evidence="1">
    <location>
        <begin position="1"/>
        <end position="34"/>
    </location>
</feature>
<evidence type="ECO:0000259" key="2">
    <source>
        <dbReference type="Pfam" id="PF07498"/>
    </source>
</evidence>
<feature type="domain" description="Rho termination factor-like N-terminal" evidence="2">
    <location>
        <begin position="63"/>
        <end position="99"/>
    </location>
</feature>
<evidence type="ECO:0000256" key="1">
    <source>
        <dbReference type="SAM" id="MobiDB-lite"/>
    </source>
</evidence>
<dbReference type="SUPFAM" id="SSF68912">
    <property type="entry name" value="Rho N-terminal domain-like"/>
    <property type="match status" value="1"/>
</dbReference>
<dbReference type="Gene3D" id="1.10.720.10">
    <property type="match status" value="1"/>
</dbReference>